<keyword evidence="2" id="KW-1185">Reference proteome</keyword>
<dbReference type="EMBL" id="JALJOR010000009">
    <property type="protein sequence ID" value="KAK9811794.1"/>
    <property type="molecule type" value="Genomic_DNA"/>
</dbReference>
<proteinExistence type="predicted"/>
<sequence>MLGHSAQSVAARKNTRKLLQELDAFVNGQGLQASEQALACQKQAAALLSTLTERQPSSGGNCSIGGWWLPGGASHKHGCVSGSG</sequence>
<reference evidence="1 2" key="1">
    <citation type="journal article" date="2024" name="Nat. Commun.">
        <title>Phylogenomics reveals the evolutionary origins of lichenization in chlorophyte algae.</title>
        <authorList>
            <person name="Puginier C."/>
            <person name="Libourel C."/>
            <person name="Otte J."/>
            <person name="Skaloud P."/>
            <person name="Haon M."/>
            <person name="Grisel S."/>
            <person name="Petersen M."/>
            <person name="Berrin J.G."/>
            <person name="Delaux P.M."/>
            <person name="Dal Grande F."/>
            <person name="Keller J."/>
        </authorList>
    </citation>
    <scope>NUCLEOTIDE SEQUENCE [LARGE SCALE GENOMIC DNA]</scope>
    <source>
        <strain evidence="1 2">SAG 2043</strain>
    </source>
</reference>
<evidence type="ECO:0000313" key="1">
    <source>
        <dbReference type="EMBL" id="KAK9811794.1"/>
    </source>
</evidence>
<name>A0AAW1PQ81_9CHLO</name>
<gene>
    <name evidence="1" type="ORF">WJX72_010242</name>
</gene>
<dbReference type="AlphaFoldDB" id="A0AAW1PQ81"/>
<dbReference type="Proteomes" id="UP001489004">
    <property type="component" value="Unassembled WGS sequence"/>
</dbReference>
<organism evidence="1 2">
    <name type="scientific">[Myrmecia] bisecta</name>
    <dbReference type="NCBI Taxonomy" id="41462"/>
    <lineage>
        <taxon>Eukaryota</taxon>
        <taxon>Viridiplantae</taxon>
        <taxon>Chlorophyta</taxon>
        <taxon>core chlorophytes</taxon>
        <taxon>Trebouxiophyceae</taxon>
        <taxon>Trebouxiales</taxon>
        <taxon>Trebouxiaceae</taxon>
        <taxon>Myrmecia</taxon>
    </lineage>
</organism>
<accession>A0AAW1PQ81</accession>
<comment type="caution">
    <text evidence="1">The sequence shown here is derived from an EMBL/GenBank/DDBJ whole genome shotgun (WGS) entry which is preliminary data.</text>
</comment>
<protein>
    <submittedName>
        <fullName evidence="1">Uncharacterized protein</fullName>
    </submittedName>
</protein>
<evidence type="ECO:0000313" key="2">
    <source>
        <dbReference type="Proteomes" id="UP001489004"/>
    </source>
</evidence>